<name>A0A316FSK5_9ACTN</name>
<sequence length="458" mass="49984">MLRVASPPSPRSTPAGTAACDPTTPARYAGAPRRFRRAPAPHRRWALPHPAVPRSARPVPVVGRRAAPEGEPAYPGRVRHEVRVPHEVVPRFPAGPRPARTGCPRRRWVRLRARRALSPRAADAPVPRDVARLIRTVARRACRLVAWADRMVAGQAGEARTVDVRVRPDLPAARPVRVGPRADGRVWPDRRTDVPAWAEPMGIRVAGRWARTARHATACPEPTATHVTVWRVPTAGPPDRAVVVAGPRVCPRVARTAARPERSAHPVAAARTVIRSPPWALAPAARAVSPRACPAAARTPRGVLWAAPVARQAPTARRGHPVAPLFPAVVRTGSTALHGQWVVLRFPVVVRRVRTALTVRRGRWAAQLCPAVVRRGRMVRRGRWAGRLFPVVVRQGRTVLTVRRGRWAVQPCPAVGPAMAWPPVDRERAPTVRVLPVVARLCRVAVGPAPTVGRQPVR</sequence>
<keyword evidence="3" id="KW-1185">Reference proteome</keyword>
<feature type="region of interest" description="Disordered" evidence="1">
    <location>
        <begin position="1"/>
        <end position="40"/>
    </location>
</feature>
<protein>
    <submittedName>
        <fullName evidence="2">Uncharacterized protein</fullName>
    </submittedName>
</protein>
<gene>
    <name evidence="2" type="ORF">BC793_102132</name>
</gene>
<evidence type="ECO:0000313" key="2">
    <source>
        <dbReference type="EMBL" id="PWK51105.1"/>
    </source>
</evidence>
<organism evidence="2 3">
    <name type="scientific">Actinoplanes xinjiangensis</name>
    <dbReference type="NCBI Taxonomy" id="512350"/>
    <lineage>
        <taxon>Bacteria</taxon>
        <taxon>Bacillati</taxon>
        <taxon>Actinomycetota</taxon>
        <taxon>Actinomycetes</taxon>
        <taxon>Micromonosporales</taxon>
        <taxon>Micromonosporaceae</taxon>
        <taxon>Actinoplanes</taxon>
    </lineage>
</organism>
<evidence type="ECO:0000313" key="3">
    <source>
        <dbReference type="Proteomes" id="UP000245697"/>
    </source>
</evidence>
<dbReference type="EMBL" id="QGGR01000002">
    <property type="protein sequence ID" value="PWK51105.1"/>
    <property type="molecule type" value="Genomic_DNA"/>
</dbReference>
<comment type="caution">
    <text evidence="2">The sequence shown here is derived from an EMBL/GenBank/DDBJ whole genome shotgun (WGS) entry which is preliminary data.</text>
</comment>
<dbReference type="Proteomes" id="UP000245697">
    <property type="component" value="Unassembled WGS sequence"/>
</dbReference>
<dbReference type="AlphaFoldDB" id="A0A316FSK5"/>
<accession>A0A316FSK5</accession>
<proteinExistence type="predicted"/>
<evidence type="ECO:0000256" key="1">
    <source>
        <dbReference type="SAM" id="MobiDB-lite"/>
    </source>
</evidence>
<reference evidence="2 3" key="1">
    <citation type="submission" date="2018-05" db="EMBL/GenBank/DDBJ databases">
        <title>Genomic Encyclopedia of Archaeal and Bacterial Type Strains, Phase II (KMG-II): from individual species to whole genera.</title>
        <authorList>
            <person name="Goeker M."/>
        </authorList>
    </citation>
    <scope>NUCLEOTIDE SEQUENCE [LARGE SCALE GENOMIC DNA]</scope>
    <source>
        <strain evidence="2 3">DSM 45184</strain>
    </source>
</reference>